<dbReference type="Proteomes" id="UP000271098">
    <property type="component" value="Unassembled WGS sequence"/>
</dbReference>
<dbReference type="GO" id="GO:0004143">
    <property type="term" value="F:ATP-dependent diacylglycerol kinase activity"/>
    <property type="evidence" value="ECO:0007669"/>
    <property type="project" value="InterPro"/>
</dbReference>
<dbReference type="EMBL" id="UYRT01101740">
    <property type="protein sequence ID" value="VDN43063.1"/>
    <property type="molecule type" value="Genomic_DNA"/>
</dbReference>
<dbReference type="PANTHER" id="PTHR11255">
    <property type="entry name" value="DIACYLGLYCEROL KINASE"/>
    <property type="match status" value="1"/>
</dbReference>
<dbReference type="InterPro" id="IPR017438">
    <property type="entry name" value="ATP-NAD_kinase_N"/>
</dbReference>
<dbReference type="PROSITE" id="PS50146">
    <property type="entry name" value="DAGK"/>
    <property type="match status" value="1"/>
</dbReference>
<accession>A0A183EUF8</accession>
<evidence type="ECO:0000313" key="4">
    <source>
        <dbReference type="WBParaSite" id="GPUH_0002462901-mRNA-1"/>
    </source>
</evidence>
<dbReference type="PANTHER" id="PTHR11255:SF118">
    <property type="entry name" value="DIACYLGLYCEROL KINASE EPSILON"/>
    <property type="match status" value="1"/>
</dbReference>
<evidence type="ECO:0000259" key="1">
    <source>
        <dbReference type="PROSITE" id="PS50146"/>
    </source>
</evidence>
<dbReference type="InterPro" id="IPR037607">
    <property type="entry name" value="DGK"/>
</dbReference>
<sequence>MNPGIDCRILIAGGDGTISLALDSISELQRKIPIAVLPLGTGNDLSRTLGWGPGHEGPIDFCKICAEMRAAKTVNLDRWSVEIVHRRRLGVRAKNKRFSMVNYISVGVDACVTYG</sequence>
<name>A0A183EUF8_9BILA</name>
<dbReference type="OrthoDB" id="242257at2759"/>
<reference evidence="2 3" key="2">
    <citation type="submission" date="2018-11" db="EMBL/GenBank/DDBJ databases">
        <authorList>
            <consortium name="Pathogen Informatics"/>
        </authorList>
    </citation>
    <scope>NUCLEOTIDE SEQUENCE [LARGE SCALE GENOMIC DNA]</scope>
</reference>
<reference evidence="4" key="1">
    <citation type="submission" date="2016-06" db="UniProtKB">
        <authorList>
            <consortium name="WormBaseParasite"/>
        </authorList>
    </citation>
    <scope>IDENTIFICATION</scope>
</reference>
<dbReference type="Gene3D" id="3.40.50.10330">
    <property type="entry name" value="Probable inorganic polyphosphate/atp-NAD kinase, domain 1"/>
    <property type="match status" value="1"/>
</dbReference>
<proteinExistence type="predicted"/>
<dbReference type="WBParaSite" id="GPUH_0002462901-mRNA-1">
    <property type="protein sequence ID" value="GPUH_0002462901-mRNA-1"/>
    <property type="gene ID" value="GPUH_0002462901"/>
</dbReference>
<dbReference type="Pfam" id="PF00781">
    <property type="entry name" value="DAGK_cat"/>
    <property type="match status" value="1"/>
</dbReference>
<gene>
    <name evidence="2" type="ORF">GPUH_LOCUS24600</name>
</gene>
<keyword evidence="3" id="KW-1185">Reference proteome</keyword>
<evidence type="ECO:0000313" key="2">
    <source>
        <dbReference type="EMBL" id="VDN43063.1"/>
    </source>
</evidence>
<evidence type="ECO:0000313" key="3">
    <source>
        <dbReference type="Proteomes" id="UP000271098"/>
    </source>
</evidence>
<feature type="domain" description="DAGKc" evidence="1">
    <location>
        <begin position="1"/>
        <end position="85"/>
    </location>
</feature>
<dbReference type="InterPro" id="IPR001206">
    <property type="entry name" value="Diacylglycerol_kinase_cat_dom"/>
</dbReference>
<organism evidence="4">
    <name type="scientific">Gongylonema pulchrum</name>
    <dbReference type="NCBI Taxonomy" id="637853"/>
    <lineage>
        <taxon>Eukaryota</taxon>
        <taxon>Metazoa</taxon>
        <taxon>Ecdysozoa</taxon>
        <taxon>Nematoda</taxon>
        <taxon>Chromadorea</taxon>
        <taxon>Rhabditida</taxon>
        <taxon>Spirurina</taxon>
        <taxon>Spiruromorpha</taxon>
        <taxon>Spiruroidea</taxon>
        <taxon>Gongylonematidae</taxon>
        <taxon>Gongylonema</taxon>
    </lineage>
</organism>
<dbReference type="GO" id="GO:0016020">
    <property type="term" value="C:membrane"/>
    <property type="evidence" value="ECO:0007669"/>
    <property type="project" value="TreeGrafter"/>
</dbReference>
<dbReference type="InterPro" id="IPR016064">
    <property type="entry name" value="NAD/diacylglycerol_kinase_sf"/>
</dbReference>
<dbReference type="GO" id="GO:0007165">
    <property type="term" value="P:signal transduction"/>
    <property type="evidence" value="ECO:0007669"/>
    <property type="project" value="InterPro"/>
</dbReference>
<protein>
    <submittedName>
        <fullName evidence="4">DAGKc domain-containing protein</fullName>
    </submittedName>
</protein>
<dbReference type="SUPFAM" id="SSF111331">
    <property type="entry name" value="NAD kinase/diacylglycerol kinase-like"/>
    <property type="match status" value="1"/>
</dbReference>
<dbReference type="AlphaFoldDB" id="A0A183EUF8"/>